<dbReference type="SUPFAM" id="SSF46955">
    <property type="entry name" value="Putative DNA-binding domain"/>
    <property type="match status" value="1"/>
</dbReference>
<dbReference type="EMBL" id="CZAE01000001">
    <property type="protein sequence ID" value="CUO33896.1"/>
    <property type="molecule type" value="Genomic_DNA"/>
</dbReference>
<sequence length="291" mass="33689">MEKKYISRKEAAEVFGVHPQTIANWLEKGILLGHVAQGSTFIDIQSIEQLKASFGDIVEAEAKIQQYKVEIKEQAAEYRKQLAACNEAQKQLSDDTWIYGSVFRNARMLAHLFVNAFTALSTNSNERAQYIVVRFLMGYRISEIAAEFHLCPERIRQIIEKSINRLKYANKVGVMNNDYYRTRKINDMLMEENMQLKAQYIQLKEQLEKRLYSANDPDNILNTKIEGLHLSPRTYHVLDINEIETLGDIAYSKRNKFEKLRGIGAKSMKELDDLLAAKGLHWKMTPEEYCL</sequence>
<dbReference type="SUPFAM" id="SSF47789">
    <property type="entry name" value="C-terminal domain of RNA polymerase alpha subunit"/>
    <property type="match status" value="1"/>
</dbReference>
<dbReference type="InterPro" id="IPR011260">
    <property type="entry name" value="RNAP_asu_C"/>
</dbReference>
<evidence type="ECO:0000313" key="6">
    <source>
        <dbReference type="Proteomes" id="UP001060104"/>
    </source>
</evidence>
<dbReference type="Proteomes" id="UP001060104">
    <property type="component" value="Chromosome"/>
</dbReference>
<dbReference type="Pfam" id="PF03118">
    <property type="entry name" value="RNA_pol_A_CTD"/>
    <property type="match status" value="1"/>
</dbReference>
<reference evidence="3 5" key="1">
    <citation type="submission" date="2015-09" db="EMBL/GenBank/DDBJ databases">
        <authorList>
            <consortium name="Pathogen Informatics"/>
        </authorList>
    </citation>
    <scope>NUCLEOTIDE SEQUENCE [LARGE SCALE GENOMIC DNA]</scope>
    <source>
        <strain evidence="3 5">2789STDY5834846</strain>
    </source>
</reference>
<protein>
    <submittedName>
        <fullName evidence="3">DNA-directed RNA polymerase subunit alpha</fullName>
    </submittedName>
</protein>
<keyword evidence="3" id="KW-0804">Transcription</keyword>
<reference evidence="4" key="2">
    <citation type="submission" date="2022-08" db="EMBL/GenBank/DDBJ databases">
        <title>Genome Sequencing of Bacteroides fragilis Group Isolates with Nanopore Technology.</title>
        <authorList>
            <person name="Tisza M.J."/>
            <person name="Smith D."/>
            <person name="Dekker J.P."/>
        </authorList>
    </citation>
    <scope>NUCLEOTIDE SEQUENCE</scope>
    <source>
        <strain evidence="4">BFG-527</strain>
    </source>
</reference>
<feature type="domain" description="RNA polymerase alpha subunit C-terminal" evidence="2">
    <location>
        <begin position="218"/>
        <end position="276"/>
    </location>
</feature>
<keyword evidence="3" id="KW-0240">DNA-directed RNA polymerase</keyword>
<dbReference type="GO" id="GO:0003899">
    <property type="term" value="F:DNA-directed RNA polymerase activity"/>
    <property type="evidence" value="ECO:0007669"/>
    <property type="project" value="InterPro"/>
</dbReference>
<evidence type="ECO:0000313" key="4">
    <source>
        <dbReference type="EMBL" id="UVQ76511.1"/>
    </source>
</evidence>
<organism evidence="3 5">
    <name type="scientific">Bacteroides faecis</name>
    <dbReference type="NCBI Taxonomy" id="674529"/>
    <lineage>
        <taxon>Bacteria</taxon>
        <taxon>Pseudomonadati</taxon>
        <taxon>Bacteroidota</taxon>
        <taxon>Bacteroidia</taxon>
        <taxon>Bacteroidales</taxon>
        <taxon>Bacteroidaceae</taxon>
        <taxon>Bacteroides</taxon>
    </lineage>
</organism>
<dbReference type="InterPro" id="IPR013324">
    <property type="entry name" value="RNA_pol_sigma_r3/r4-like"/>
</dbReference>
<evidence type="ECO:0000256" key="1">
    <source>
        <dbReference type="SAM" id="Coils"/>
    </source>
</evidence>
<evidence type="ECO:0000259" key="2">
    <source>
        <dbReference type="Pfam" id="PF03118"/>
    </source>
</evidence>
<dbReference type="Gene3D" id="1.10.150.20">
    <property type="entry name" value="5' to 3' exonuclease, C-terminal subdomain"/>
    <property type="match status" value="1"/>
</dbReference>
<dbReference type="Proteomes" id="UP000095606">
    <property type="component" value="Unassembled WGS sequence"/>
</dbReference>
<gene>
    <name evidence="3" type="ORF">ERS852461_00045</name>
    <name evidence="4" type="ORF">NXY30_09150</name>
</gene>
<evidence type="ECO:0000313" key="3">
    <source>
        <dbReference type="EMBL" id="CUO33896.1"/>
    </source>
</evidence>
<dbReference type="GO" id="GO:0006351">
    <property type="term" value="P:DNA-templated transcription"/>
    <property type="evidence" value="ECO:0007669"/>
    <property type="project" value="InterPro"/>
</dbReference>
<dbReference type="InterPro" id="IPR009061">
    <property type="entry name" value="DNA-bd_dom_put_sf"/>
</dbReference>
<dbReference type="EMBL" id="CP103141">
    <property type="protein sequence ID" value="UVQ76511.1"/>
    <property type="molecule type" value="Genomic_DNA"/>
</dbReference>
<dbReference type="AlphaFoldDB" id="A0A174EBC6"/>
<dbReference type="GO" id="GO:0000428">
    <property type="term" value="C:DNA-directed RNA polymerase complex"/>
    <property type="evidence" value="ECO:0007669"/>
    <property type="project" value="UniProtKB-KW"/>
</dbReference>
<dbReference type="SUPFAM" id="SSF88659">
    <property type="entry name" value="Sigma3 and sigma4 domains of RNA polymerase sigma factors"/>
    <property type="match status" value="1"/>
</dbReference>
<dbReference type="GO" id="GO:0003677">
    <property type="term" value="F:DNA binding"/>
    <property type="evidence" value="ECO:0007669"/>
    <property type="project" value="InterPro"/>
</dbReference>
<keyword evidence="6" id="KW-1185">Reference proteome</keyword>
<keyword evidence="1" id="KW-0175">Coiled coil</keyword>
<dbReference type="RefSeq" id="WP_055268538.1">
    <property type="nucleotide sequence ID" value="NZ_CAXKYA010000001.1"/>
</dbReference>
<feature type="coiled-coil region" evidence="1">
    <location>
        <begin position="57"/>
        <end position="95"/>
    </location>
</feature>
<name>A0A174EBC6_9BACE</name>
<accession>A0A174EBC6</accession>
<proteinExistence type="predicted"/>
<dbReference type="GeneID" id="69588729"/>
<evidence type="ECO:0000313" key="5">
    <source>
        <dbReference type="Proteomes" id="UP000095606"/>
    </source>
</evidence>